<dbReference type="PANTHER" id="PTHR38048:SF2">
    <property type="entry name" value="HEMERYTHRIN-LIKE DOMAIN-CONTAINING PROTEIN"/>
    <property type="match status" value="1"/>
</dbReference>
<evidence type="ECO:0000259" key="1">
    <source>
        <dbReference type="Pfam" id="PF01814"/>
    </source>
</evidence>
<dbReference type="PANTHER" id="PTHR38048">
    <property type="entry name" value="EXPRESSED PROTEIN"/>
    <property type="match status" value="1"/>
</dbReference>
<dbReference type="InterPro" id="IPR012312">
    <property type="entry name" value="Hemerythrin-like"/>
</dbReference>
<dbReference type="RefSeq" id="WP_157344387.1">
    <property type="nucleotide sequence ID" value="NZ_WSEK01000004.1"/>
</dbReference>
<dbReference type="CDD" id="cd12108">
    <property type="entry name" value="Hr-like"/>
    <property type="match status" value="1"/>
</dbReference>
<feature type="domain" description="Hemerythrin-like" evidence="1">
    <location>
        <begin position="12"/>
        <end position="137"/>
    </location>
</feature>
<keyword evidence="3" id="KW-1185">Reference proteome</keyword>
<sequence length="210" mass="23174">MPEHTTMNTVIHAAFRRDLSRFEDALATFPADSRARADQLAVAWDNFTTQLHHHHEDEETIFFPALAGAGAEPGLIGALEGEHEAMQEALAAADALMAAFVAAPTRANAEAAHAGLARLRTVLVTHLDHEERDLEPIAHAYRDTEAWKAAQKAVRKAHPENLGTFLAWLQDGADPETMAKLRSEIPAPVVFVLSRVRGRHYRREIAPTWA</sequence>
<protein>
    <recommendedName>
        <fullName evidence="1">Hemerythrin-like domain-containing protein</fullName>
    </recommendedName>
</protein>
<evidence type="ECO:0000313" key="2">
    <source>
        <dbReference type="EMBL" id="MVQ51164.1"/>
    </source>
</evidence>
<name>A0A6L6XUV6_9ACTN</name>
<accession>A0A6L6XUV6</accession>
<proteinExistence type="predicted"/>
<organism evidence="2 3">
    <name type="scientific">Nocardioides agri</name>
    <dbReference type="NCBI Taxonomy" id="2682843"/>
    <lineage>
        <taxon>Bacteria</taxon>
        <taxon>Bacillati</taxon>
        <taxon>Actinomycetota</taxon>
        <taxon>Actinomycetes</taxon>
        <taxon>Propionibacteriales</taxon>
        <taxon>Nocardioidaceae</taxon>
        <taxon>Nocardioides</taxon>
    </lineage>
</organism>
<reference evidence="2 3" key="1">
    <citation type="submission" date="2019-12" db="EMBL/GenBank/DDBJ databases">
        <authorList>
            <person name="Huq M.A."/>
        </authorList>
    </citation>
    <scope>NUCLEOTIDE SEQUENCE [LARGE SCALE GENOMIC DNA]</scope>
    <source>
        <strain evidence="2 3">MAH-18</strain>
    </source>
</reference>
<dbReference type="Proteomes" id="UP000473525">
    <property type="component" value="Unassembled WGS sequence"/>
</dbReference>
<dbReference type="InterPro" id="IPR053206">
    <property type="entry name" value="Dimeric_xanthone_biosynth"/>
</dbReference>
<dbReference type="EMBL" id="WSEK01000004">
    <property type="protein sequence ID" value="MVQ51164.1"/>
    <property type="molecule type" value="Genomic_DNA"/>
</dbReference>
<comment type="caution">
    <text evidence="2">The sequence shown here is derived from an EMBL/GenBank/DDBJ whole genome shotgun (WGS) entry which is preliminary data.</text>
</comment>
<dbReference type="AlphaFoldDB" id="A0A6L6XUV6"/>
<evidence type="ECO:0000313" key="3">
    <source>
        <dbReference type="Proteomes" id="UP000473525"/>
    </source>
</evidence>
<dbReference type="Pfam" id="PF01814">
    <property type="entry name" value="Hemerythrin"/>
    <property type="match status" value="1"/>
</dbReference>
<dbReference type="Gene3D" id="1.20.120.520">
    <property type="entry name" value="nmb1532 protein domain like"/>
    <property type="match status" value="1"/>
</dbReference>
<gene>
    <name evidence="2" type="ORF">GON03_18435</name>
</gene>